<name>A0A4R4XT42_9ACTN</name>
<evidence type="ECO:0000256" key="1">
    <source>
        <dbReference type="SAM" id="MobiDB-lite"/>
    </source>
</evidence>
<proteinExistence type="predicted"/>
<evidence type="ECO:0000313" key="2">
    <source>
        <dbReference type="EMBL" id="TDD33762.1"/>
    </source>
</evidence>
<protein>
    <submittedName>
        <fullName evidence="2">Uncharacterized protein</fullName>
    </submittedName>
</protein>
<comment type="caution">
    <text evidence="2">The sequence shown here is derived from an EMBL/GenBank/DDBJ whole genome shotgun (WGS) entry which is preliminary data.</text>
</comment>
<feature type="region of interest" description="Disordered" evidence="1">
    <location>
        <begin position="40"/>
        <end position="64"/>
    </location>
</feature>
<dbReference type="AlphaFoldDB" id="A0A4R4XT42"/>
<dbReference type="EMBL" id="SMKQ01000250">
    <property type="protein sequence ID" value="TDD33762.1"/>
    <property type="molecule type" value="Genomic_DNA"/>
</dbReference>
<evidence type="ECO:0000313" key="3">
    <source>
        <dbReference type="Proteomes" id="UP000295302"/>
    </source>
</evidence>
<gene>
    <name evidence="2" type="ORF">E1286_41750</name>
</gene>
<accession>A0A4R4XT42</accession>
<keyword evidence="3" id="KW-1185">Reference proteome</keyword>
<reference evidence="2 3" key="1">
    <citation type="submission" date="2019-03" db="EMBL/GenBank/DDBJ databases">
        <title>Draft genome sequences of novel Actinobacteria.</title>
        <authorList>
            <person name="Sahin N."/>
            <person name="Ay H."/>
            <person name="Saygin H."/>
        </authorList>
    </citation>
    <scope>NUCLEOTIDE SEQUENCE [LARGE SCALE GENOMIC DNA]</scope>
    <source>
        <strain evidence="2 3">CH32</strain>
    </source>
</reference>
<dbReference type="RefSeq" id="WP_132622023.1">
    <property type="nucleotide sequence ID" value="NZ_SMKQ01000250.1"/>
</dbReference>
<dbReference type="Proteomes" id="UP000295302">
    <property type="component" value="Unassembled WGS sequence"/>
</dbReference>
<organism evidence="2 3">
    <name type="scientific">Nonomuraea terrae</name>
    <dbReference type="NCBI Taxonomy" id="2530383"/>
    <lineage>
        <taxon>Bacteria</taxon>
        <taxon>Bacillati</taxon>
        <taxon>Actinomycetota</taxon>
        <taxon>Actinomycetes</taxon>
        <taxon>Streptosporangiales</taxon>
        <taxon>Streptosporangiaceae</taxon>
        <taxon>Nonomuraea</taxon>
    </lineage>
</organism>
<sequence>MLPSGDVPVHVAEGRAVLTSDGSGTFVTDDESMSAFIPAGIPWTDPSGGSHMGGRPDCLPDGQNEGATQARVKAGYGQLEMPDGDGHTCVAWIGCL</sequence>
<dbReference type="OrthoDB" id="136584at85012"/>